<feature type="transmembrane region" description="Helical" evidence="10">
    <location>
        <begin position="209"/>
        <end position="232"/>
    </location>
</feature>
<keyword evidence="5 10" id="KW-1133">Transmembrane helix</keyword>
<dbReference type="Gene3D" id="1.20.1300.10">
    <property type="entry name" value="Fumarate reductase/succinate dehydrogenase, transmembrane subunit"/>
    <property type="match status" value="1"/>
</dbReference>
<evidence type="ECO:0000256" key="9">
    <source>
        <dbReference type="PIRSR" id="PIRSR000177-1"/>
    </source>
</evidence>
<dbReference type="EMBL" id="DRNO01000172">
    <property type="protein sequence ID" value="HFC03734.1"/>
    <property type="molecule type" value="Genomic_DNA"/>
</dbReference>
<gene>
    <name evidence="11" type="ORF">ENJ74_02565</name>
</gene>
<accession>A0A7V2WM02</accession>
<comment type="caution">
    <text evidence="11">The sequence shown here is derived from an EMBL/GenBank/DDBJ whole genome shotgun (WGS) entry which is preliminary data.</text>
</comment>
<feature type="transmembrane region" description="Helical" evidence="10">
    <location>
        <begin position="117"/>
        <end position="146"/>
    </location>
</feature>
<feature type="binding site" description="axial binding residue" evidence="9">
    <location>
        <position position="91"/>
    </location>
    <ligand>
        <name>heme b</name>
        <dbReference type="ChEBI" id="CHEBI:60344"/>
        <label>bD</label>
    </ligand>
    <ligandPart>
        <name>Fe</name>
        <dbReference type="ChEBI" id="CHEBI:18248"/>
    </ligandPart>
</feature>
<evidence type="ECO:0000256" key="1">
    <source>
        <dbReference type="ARBA" id="ARBA00004370"/>
    </source>
</evidence>
<dbReference type="Proteomes" id="UP000885722">
    <property type="component" value="Unassembled WGS sequence"/>
</dbReference>
<dbReference type="AlphaFoldDB" id="A0A7V2WM02"/>
<sequence length="256" mass="29064">MSDLIEGYLGKRDDGTKSRMPAALDRWQSITGLILGLFIIGHMFFTSSILLGKEAMYTETKLFEGSLFLDEPEPLLVGIAASIIFIIFIIHAGLAMRKFPYKYREYKMLKTHFAHLGHLDTTLWMVQAATGFAMFFLGSAHLWMMVAEPEKIGPYASADRIYTDNFGFLYALLIAMVVLHAMVGLYRLTMKWGFTVRKDPRAGRRRNKMLMWGAIVFFSLLAYSALGTYWQIGKAHQSEYGKRYVPQAEARAGGEQ</sequence>
<feature type="transmembrane region" description="Helical" evidence="10">
    <location>
        <begin position="166"/>
        <end position="188"/>
    </location>
</feature>
<dbReference type="SUPFAM" id="SSF81343">
    <property type="entry name" value="Fumarate reductase respiratory complex transmembrane subunits"/>
    <property type="match status" value="1"/>
</dbReference>
<proteinExistence type="predicted"/>
<evidence type="ECO:0000256" key="2">
    <source>
        <dbReference type="ARBA" id="ARBA00022617"/>
    </source>
</evidence>
<evidence type="ECO:0000313" key="11">
    <source>
        <dbReference type="EMBL" id="HFC03734.1"/>
    </source>
</evidence>
<dbReference type="InterPro" id="IPR000701">
    <property type="entry name" value="SuccDH_FuR_B_TM-su"/>
</dbReference>
<dbReference type="InterPro" id="IPR004224">
    <property type="entry name" value="Fum_red_B_TM"/>
</dbReference>
<keyword evidence="4 8" id="KW-0479">Metal-binding</keyword>
<feature type="transmembrane region" description="Helical" evidence="10">
    <location>
        <begin position="27"/>
        <end position="51"/>
    </location>
</feature>
<dbReference type="GO" id="GO:0046872">
    <property type="term" value="F:metal ion binding"/>
    <property type="evidence" value="ECO:0007669"/>
    <property type="project" value="UniProtKB-UniRule"/>
</dbReference>
<evidence type="ECO:0000256" key="4">
    <source>
        <dbReference type="ARBA" id="ARBA00022723"/>
    </source>
</evidence>
<feature type="transmembrane region" description="Helical" evidence="10">
    <location>
        <begin position="75"/>
        <end position="96"/>
    </location>
</feature>
<feature type="binding site" description="axial binding residue" evidence="9">
    <location>
        <position position="42"/>
    </location>
    <ligand>
        <name>heme b</name>
        <dbReference type="ChEBI" id="CHEBI:60344"/>
        <label>bD</label>
    </ligand>
    <ligandPart>
        <name>Fe</name>
        <dbReference type="ChEBI" id="CHEBI:18248"/>
    </ligandPart>
</feature>
<dbReference type="PIRSF" id="PIRSF000177">
    <property type="entry name" value="Fumar_rd_cyt_b"/>
    <property type="match status" value="1"/>
</dbReference>
<name>A0A7V2WM02_9BACT</name>
<comment type="subcellular location">
    <subcellularLocation>
        <location evidence="8">Cell inner membrane</location>
    </subcellularLocation>
    <subcellularLocation>
        <location evidence="1">Membrane</location>
    </subcellularLocation>
</comment>
<evidence type="ECO:0000256" key="3">
    <source>
        <dbReference type="ARBA" id="ARBA00022692"/>
    </source>
</evidence>
<keyword evidence="6 8" id="KW-0408">Iron</keyword>
<organism evidence="11">
    <name type="scientific">Nitratifractor salsuginis</name>
    <dbReference type="NCBI Taxonomy" id="269261"/>
    <lineage>
        <taxon>Bacteria</taxon>
        <taxon>Pseudomonadati</taxon>
        <taxon>Campylobacterota</taxon>
        <taxon>Epsilonproteobacteria</taxon>
        <taxon>Campylobacterales</taxon>
        <taxon>Sulfurovaceae</taxon>
        <taxon>Nitratifractor</taxon>
    </lineage>
</organism>
<evidence type="ECO:0000256" key="10">
    <source>
        <dbReference type="SAM" id="Phobius"/>
    </source>
</evidence>
<comment type="function">
    <text evidence="8">The fumarate reductase enzyme complex is required for fumarate respiration. This subunit anchors the complex in the membrane and binds a diheme cytochrome b.</text>
</comment>
<dbReference type="Pfam" id="PF01127">
    <property type="entry name" value="Sdh_cyt"/>
    <property type="match status" value="1"/>
</dbReference>
<keyword evidence="8" id="KW-0816">Tricarboxylic acid cycle</keyword>
<protein>
    <recommendedName>
        <fullName evidence="8">Fumarate reductase cytochrome b subunit</fullName>
    </recommendedName>
</protein>
<evidence type="ECO:0000256" key="5">
    <source>
        <dbReference type="ARBA" id="ARBA00022989"/>
    </source>
</evidence>
<keyword evidence="8" id="KW-1003">Cell membrane</keyword>
<dbReference type="InterPro" id="IPR034804">
    <property type="entry name" value="SQR/QFR_C/D"/>
</dbReference>
<evidence type="ECO:0000256" key="7">
    <source>
        <dbReference type="ARBA" id="ARBA00023136"/>
    </source>
</evidence>
<keyword evidence="2 8" id="KW-0349">Heme</keyword>
<dbReference type="NCBIfam" id="NF010072">
    <property type="entry name" value="PRK13553.1"/>
    <property type="match status" value="1"/>
</dbReference>
<reference evidence="11" key="1">
    <citation type="journal article" date="2020" name="mSystems">
        <title>Genome- and Community-Level Interaction Insights into Carbon Utilization and Element Cycling Functions of Hydrothermarchaeota in Hydrothermal Sediment.</title>
        <authorList>
            <person name="Zhou Z."/>
            <person name="Liu Y."/>
            <person name="Xu W."/>
            <person name="Pan J."/>
            <person name="Luo Z.H."/>
            <person name="Li M."/>
        </authorList>
    </citation>
    <scope>NUCLEOTIDE SEQUENCE [LARGE SCALE GENOMIC DNA]</scope>
    <source>
        <strain evidence="11">HyVt-513</strain>
    </source>
</reference>
<keyword evidence="8" id="KW-0813">Transport</keyword>
<keyword evidence="3 10" id="KW-0812">Transmembrane</keyword>
<keyword evidence="8" id="KW-0249">Electron transport</keyword>
<feature type="binding site" description="axial binding residue" evidence="9">
    <location>
        <position position="180"/>
    </location>
    <ligand>
        <name>heme b</name>
        <dbReference type="ChEBI" id="CHEBI:60344"/>
        <label>bD</label>
    </ligand>
    <ligandPart>
        <name>Fe</name>
        <dbReference type="ChEBI" id="CHEBI:18248"/>
    </ligandPart>
</feature>
<dbReference type="GO" id="GO:0005886">
    <property type="term" value="C:plasma membrane"/>
    <property type="evidence" value="ECO:0007669"/>
    <property type="project" value="UniProtKB-SubCell"/>
</dbReference>
<dbReference type="GO" id="GO:0006099">
    <property type="term" value="P:tricarboxylic acid cycle"/>
    <property type="evidence" value="ECO:0007669"/>
    <property type="project" value="UniProtKB-UniRule"/>
</dbReference>
<dbReference type="CDD" id="cd00581">
    <property type="entry name" value="QFR_TypeB_TM"/>
    <property type="match status" value="1"/>
</dbReference>
<feature type="binding site" description="axial binding residue" evidence="9">
    <location>
        <position position="141"/>
    </location>
    <ligand>
        <name>heme b</name>
        <dbReference type="ChEBI" id="CHEBI:60344"/>
        <label>bD</label>
    </ligand>
    <ligandPart>
        <name>Fe</name>
        <dbReference type="ChEBI" id="CHEBI:18248"/>
    </ligandPart>
</feature>
<evidence type="ECO:0000256" key="8">
    <source>
        <dbReference type="PIRNR" id="PIRNR000177"/>
    </source>
</evidence>
<evidence type="ECO:0000256" key="6">
    <source>
        <dbReference type="ARBA" id="ARBA00023004"/>
    </source>
</evidence>
<keyword evidence="7 8" id="KW-0472">Membrane</keyword>